<evidence type="ECO:0000259" key="12">
    <source>
        <dbReference type="PROSITE" id="PS50097"/>
    </source>
</evidence>
<keyword evidence="7" id="KW-0238">DNA-binding</keyword>
<dbReference type="InterPro" id="IPR013087">
    <property type="entry name" value="Znf_C2H2_type"/>
</dbReference>
<feature type="domain" description="C2H2-type" evidence="13">
    <location>
        <begin position="519"/>
        <end position="548"/>
    </location>
</feature>
<dbReference type="InterPro" id="IPR000210">
    <property type="entry name" value="BTB/POZ_dom"/>
</dbReference>
<evidence type="ECO:0000256" key="2">
    <source>
        <dbReference type="ARBA" id="ARBA00022723"/>
    </source>
</evidence>
<keyword evidence="6" id="KW-0805">Transcription regulation</keyword>
<feature type="compositionally biased region" description="Basic and acidic residues" evidence="11">
    <location>
        <begin position="677"/>
        <end position="693"/>
    </location>
</feature>
<dbReference type="Gene3D" id="3.30.160.60">
    <property type="entry name" value="Classic Zinc Finger"/>
    <property type="match status" value="1"/>
</dbReference>
<feature type="compositionally biased region" description="Polar residues" evidence="11">
    <location>
        <begin position="303"/>
        <end position="314"/>
    </location>
</feature>
<keyword evidence="3" id="KW-0677">Repeat</keyword>
<evidence type="ECO:0000259" key="13">
    <source>
        <dbReference type="PROSITE" id="PS50157"/>
    </source>
</evidence>
<dbReference type="GO" id="GO:0005634">
    <property type="term" value="C:nucleus"/>
    <property type="evidence" value="ECO:0007669"/>
    <property type="project" value="UniProtKB-SubCell"/>
</dbReference>
<dbReference type="InterPro" id="IPR011333">
    <property type="entry name" value="SKP1/BTB/POZ_sf"/>
</dbReference>
<dbReference type="GO" id="GO:0000981">
    <property type="term" value="F:DNA-binding transcription factor activity, RNA polymerase II-specific"/>
    <property type="evidence" value="ECO:0007669"/>
    <property type="project" value="TreeGrafter"/>
</dbReference>
<dbReference type="OrthoDB" id="10069414at2759"/>
<evidence type="ECO:0000313" key="15">
    <source>
        <dbReference type="Proteomes" id="UP000677054"/>
    </source>
</evidence>
<feature type="region of interest" description="Disordered" evidence="11">
    <location>
        <begin position="625"/>
        <end position="651"/>
    </location>
</feature>
<evidence type="ECO:0000256" key="8">
    <source>
        <dbReference type="ARBA" id="ARBA00023163"/>
    </source>
</evidence>
<feature type="region of interest" description="Disordered" evidence="11">
    <location>
        <begin position="677"/>
        <end position="713"/>
    </location>
</feature>
<feature type="compositionally biased region" description="Low complexity" evidence="11">
    <location>
        <begin position="591"/>
        <end position="601"/>
    </location>
</feature>
<feature type="region of interest" description="Disordered" evidence="11">
    <location>
        <begin position="207"/>
        <end position="327"/>
    </location>
</feature>
<dbReference type="SMART" id="SM00355">
    <property type="entry name" value="ZnF_C2H2"/>
    <property type="match status" value="3"/>
</dbReference>
<keyword evidence="8" id="KW-0804">Transcription</keyword>
<proteinExistence type="predicted"/>
<feature type="region of interest" description="Disordered" evidence="11">
    <location>
        <begin position="575"/>
        <end position="604"/>
    </location>
</feature>
<comment type="subcellular location">
    <subcellularLocation>
        <location evidence="1">Nucleus</location>
    </subcellularLocation>
</comment>
<dbReference type="Pfam" id="PF00651">
    <property type="entry name" value="BTB"/>
    <property type="match status" value="1"/>
</dbReference>
<keyword evidence="2" id="KW-0479">Metal-binding</keyword>
<evidence type="ECO:0000256" key="3">
    <source>
        <dbReference type="ARBA" id="ARBA00022737"/>
    </source>
</evidence>
<dbReference type="Proteomes" id="UP000677054">
    <property type="component" value="Unassembled WGS sequence"/>
</dbReference>
<evidence type="ECO:0000313" key="14">
    <source>
        <dbReference type="EMBL" id="CAD7247727.1"/>
    </source>
</evidence>
<evidence type="ECO:0000256" key="1">
    <source>
        <dbReference type="ARBA" id="ARBA00004123"/>
    </source>
</evidence>
<evidence type="ECO:0000256" key="9">
    <source>
        <dbReference type="ARBA" id="ARBA00023242"/>
    </source>
</evidence>
<keyword evidence="9" id="KW-0539">Nucleus</keyword>
<dbReference type="PROSITE" id="PS50157">
    <property type="entry name" value="ZINC_FINGER_C2H2_2"/>
    <property type="match status" value="2"/>
</dbReference>
<dbReference type="EMBL" id="CAJPEV010001557">
    <property type="protein sequence ID" value="CAG0893271.1"/>
    <property type="molecule type" value="Genomic_DNA"/>
</dbReference>
<keyword evidence="5" id="KW-0862">Zinc</keyword>
<keyword evidence="4 10" id="KW-0863">Zinc-finger</keyword>
<dbReference type="PANTHER" id="PTHR46105:SF5">
    <property type="entry name" value="ZINC FINGER AND BTB DOMAIN-CONTAINING PROTEIN 44 ISOFORM X1"/>
    <property type="match status" value="1"/>
</dbReference>
<feature type="domain" description="C2H2-type" evidence="13">
    <location>
        <begin position="554"/>
        <end position="582"/>
    </location>
</feature>
<feature type="domain" description="BTB" evidence="12">
    <location>
        <begin position="27"/>
        <end position="94"/>
    </location>
</feature>
<dbReference type="AlphaFoldDB" id="A0A7R9A4B2"/>
<dbReference type="SUPFAM" id="SSF54695">
    <property type="entry name" value="POZ domain"/>
    <property type="match status" value="1"/>
</dbReference>
<reference evidence="14" key="1">
    <citation type="submission" date="2020-11" db="EMBL/GenBank/DDBJ databases">
        <authorList>
            <person name="Tran Van P."/>
        </authorList>
    </citation>
    <scope>NUCLEOTIDE SEQUENCE</scope>
</reference>
<feature type="compositionally biased region" description="Basic and acidic residues" evidence="11">
    <location>
        <begin position="288"/>
        <end position="302"/>
    </location>
</feature>
<feature type="region of interest" description="Disordered" evidence="11">
    <location>
        <begin position="736"/>
        <end position="756"/>
    </location>
</feature>
<name>A0A7R9A4B2_9CRUS</name>
<dbReference type="SMART" id="SM00225">
    <property type="entry name" value="BTB"/>
    <property type="match status" value="1"/>
</dbReference>
<evidence type="ECO:0000256" key="7">
    <source>
        <dbReference type="ARBA" id="ARBA00023125"/>
    </source>
</evidence>
<dbReference type="GO" id="GO:0000978">
    <property type="term" value="F:RNA polymerase II cis-regulatory region sequence-specific DNA binding"/>
    <property type="evidence" value="ECO:0007669"/>
    <property type="project" value="TreeGrafter"/>
</dbReference>
<evidence type="ECO:0000256" key="10">
    <source>
        <dbReference type="PROSITE-ProRule" id="PRU00042"/>
    </source>
</evidence>
<dbReference type="EMBL" id="LR901074">
    <property type="protein sequence ID" value="CAD7247727.1"/>
    <property type="molecule type" value="Genomic_DNA"/>
</dbReference>
<keyword evidence="15" id="KW-1185">Reference proteome</keyword>
<evidence type="ECO:0000256" key="4">
    <source>
        <dbReference type="ARBA" id="ARBA00022771"/>
    </source>
</evidence>
<dbReference type="PROSITE" id="PS50097">
    <property type="entry name" value="BTB"/>
    <property type="match status" value="1"/>
</dbReference>
<feature type="compositionally biased region" description="Basic and acidic residues" evidence="11">
    <location>
        <begin position="578"/>
        <end position="587"/>
    </location>
</feature>
<dbReference type="PROSITE" id="PS00028">
    <property type="entry name" value="ZINC_FINGER_C2H2_1"/>
    <property type="match status" value="1"/>
</dbReference>
<evidence type="ECO:0000256" key="11">
    <source>
        <dbReference type="SAM" id="MobiDB-lite"/>
    </source>
</evidence>
<dbReference type="GO" id="GO:0008270">
    <property type="term" value="F:zinc ion binding"/>
    <property type="evidence" value="ECO:0007669"/>
    <property type="project" value="UniProtKB-KW"/>
</dbReference>
<gene>
    <name evidence="14" type="ORF">DSTB1V02_LOCUS7552</name>
</gene>
<evidence type="ECO:0000256" key="6">
    <source>
        <dbReference type="ARBA" id="ARBA00023015"/>
    </source>
</evidence>
<evidence type="ECO:0000256" key="5">
    <source>
        <dbReference type="ARBA" id="ARBA00022833"/>
    </source>
</evidence>
<organism evidence="14">
    <name type="scientific">Darwinula stevensoni</name>
    <dbReference type="NCBI Taxonomy" id="69355"/>
    <lineage>
        <taxon>Eukaryota</taxon>
        <taxon>Metazoa</taxon>
        <taxon>Ecdysozoa</taxon>
        <taxon>Arthropoda</taxon>
        <taxon>Crustacea</taxon>
        <taxon>Oligostraca</taxon>
        <taxon>Ostracoda</taxon>
        <taxon>Podocopa</taxon>
        <taxon>Podocopida</taxon>
        <taxon>Darwinulocopina</taxon>
        <taxon>Darwinuloidea</taxon>
        <taxon>Darwinulidae</taxon>
        <taxon>Darwinula</taxon>
    </lineage>
</organism>
<feature type="compositionally biased region" description="Pro residues" evidence="11">
    <location>
        <begin position="221"/>
        <end position="233"/>
    </location>
</feature>
<dbReference type="Gene3D" id="3.30.710.10">
    <property type="entry name" value="Potassium Channel Kv1.1, Chain A"/>
    <property type="match status" value="1"/>
</dbReference>
<sequence>MKPLKIDNWSSYVLQRLTSLFEEGTKCDASLQLTDGRTFRAHSLILFACSPYFDNSYQRLKDGTSLYHLPAEADEESLTAILRFMYTGKLDIRDETYDRIHELAKLLQINILVHFLGSRKRISTGSPQAAIASPASPALDQARFQVSPPKVLQSKVRHPANTMKPFIPLFGRGSGFKASQFRTSSSLKMEGCDGGGLFSDIREAEEVDDPPLPMEEVEVTPPKPSPPPPPPVVPIDYTPENPDPGSRSDVIRIPSLRKRKGEMNAEQIAKVMKRDSGDQSSGEEEEETPCRPEEMHTPEPESTKSILKKSSGSTAKKVRFSETPSPNLSHVDREKIVHEVAKKYPTLGSIVKPSYPSSKVKIVEKTMSADELRRIQKSADKNKVAYLVLQSVPQSPKMSSSRIDSQSDVSGASLNPHSMKVFGTDWICHTCQSKNEMRMYQNLPALRAHYLNYHKSKITAVCERCGTYAPRKLSTVTAPLVKFDTKLPEATTHVKCITCRFVVVAEPINEGERENGVTHECGTCGARFNTRGALDGHVKAQLCSSEKGHKETKFPCPHCTLMFNRSFYLKAHMRSKHPKELRQESPEKISPPESMTPSSESEALDKVASGIATSLAVDDPDADLSQVNEMRGKPQQIVRGPPKKRHDHLMASSVAHCHQTSLGDGGPLLGHNVEVSDQHKFSESHSAHEDLKNVDSSGEAPTQQVNEQEHEHNQHPVLEHLQAVAIPEQTLVQFSTESTSAELGHTQLSESGQQSVASESEILTAISDAGAALESLSGEMTFVTSSQSGSFVMAEPRTVFTGEPNAIVSGLSNASGVPAIVVSGIPATVSSGIPITAVSGDLETVVSSIQTTAMSDQGPVVTFVTTSPTETLRSLVHPIMGMGDLSSSVLIVTEDGHVVPSMEHGEVVQTDDMGHAEYVIEYVQLPEQGGLEPTVEEQLAKLHGEEQH</sequence>
<accession>A0A7R9A4B2</accession>
<dbReference type="PANTHER" id="PTHR46105">
    <property type="entry name" value="AGAP004733-PA"/>
    <property type="match status" value="1"/>
</dbReference>
<protein>
    <submittedName>
        <fullName evidence="14">Uncharacterized protein</fullName>
    </submittedName>
</protein>
<dbReference type="InterPro" id="IPR050457">
    <property type="entry name" value="ZnFinger_BTB_dom_contain"/>
</dbReference>